<dbReference type="NCBIfam" id="TIGR02432">
    <property type="entry name" value="lysidine_TilS_N"/>
    <property type="match status" value="1"/>
</dbReference>
<dbReference type="GO" id="GO:0032267">
    <property type="term" value="F:tRNA(Ile)-lysidine synthase activity"/>
    <property type="evidence" value="ECO:0007669"/>
    <property type="project" value="UniProtKB-EC"/>
</dbReference>
<gene>
    <name evidence="8 10" type="primary">tilS</name>
    <name evidence="10" type="ORF">C7H09_15140</name>
</gene>
<dbReference type="SMART" id="SM00977">
    <property type="entry name" value="TilS_C"/>
    <property type="match status" value="1"/>
</dbReference>
<dbReference type="OrthoDB" id="9807403at2"/>
<dbReference type="InterPro" id="IPR012795">
    <property type="entry name" value="tRNA_Ile_lys_synt_N"/>
</dbReference>
<keyword evidence="6 8" id="KW-0067">ATP-binding</keyword>
<evidence type="ECO:0000256" key="7">
    <source>
        <dbReference type="ARBA" id="ARBA00048539"/>
    </source>
</evidence>
<evidence type="ECO:0000313" key="11">
    <source>
        <dbReference type="Proteomes" id="UP000239866"/>
    </source>
</evidence>
<dbReference type="InterPro" id="IPR012796">
    <property type="entry name" value="Lysidine-tRNA-synth_C"/>
</dbReference>
<dbReference type="GO" id="GO:0006400">
    <property type="term" value="P:tRNA modification"/>
    <property type="evidence" value="ECO:0007669"/>
    <property type="project" value="UniProtKB-UniRule"/>
</dbReference>
<dbReference type="SUPFAM" id="SSF82829">
    <property type="entry name" value="MesJ substrate recognition domain-like"/>
    <property type="match status" value="1"/>
</dbReference>
<protein>
    <recommendedName>
        <fullName evidence="8">tRNA(Ile)-lysidine synthase</fullName>
        <ecNumber evidence="8">6.3.4.19</ecNumber>
    </recommendedName>
    <alternativeName>
        <fullName evidence="8">tRNA(Ile)-2-lysyl-cytidine synthase</fullName>
    </alternativeName>
    <alternativeName>
        <fullName evidence="8">tRNA(Ile)-lysidine synthetase</fullName>
    </alternativeName>
</protein>
<dbReference type="CDD" id="cd01992">
    <property type="entry name" value="TilS_N"/>
    <property type="match status" value="1"/>
</dbReference>
<keyword evidence="11" id="KW-1185">Reference proteome</keyword>
<dbReference type="RefSeq" id="WP_106764171.1">
    <property type="nucleotide sequence ID" value="NZ_PXNP01000103.1"/>
</dbReference>
<evidence type="ECO:0000256" key="5">
    <source>
        <dbReference type="ARBA" id="ARBA00022741"/>
    </source>
</evidence>
<evidence type="ECO:0000256" key="8">
    <source>
        <dbReference type="HAMAP-Rule" id="MF_01161"/>
    </source>
</evidence>
<feature type="binding site" evidence="8">
    <location>
        <begin position="35"/>
        <end position="40"/>
    </location>
    <ligand>
        <name>ATP</name>
        <dbReference type="ChEBI" id="CHEBI:30616"/>
    </ligand>
</feature>
<evidence type="ECO:0000256" key="1">
    <source>
        <dbReference type="ARBA" id="ARBA00004496"/>
    </source>
</evidence>
<organism evidence="10 11">
    <name type="scientific">Marinobacter fuscus</name>
    <dbReference type="NCBI Taxonomy" id="2109942"/>
    <lineage>
        <taxon>Bacteria</taxon>
        <taxon>Pseudomonadati</taxon>
        <taxon>Pseudomonadota</taxon>
        <taxon>Gammaproteobacteria</taxon>
        <taxon>Pseudomonadales</taxon>
        <taxon>Marinobacteraceae</taxon>
        <taxon>Marinobacter</taxon>
    </lineage>
</organism>
<dbReference type="PANTHER" id="PTHR43033:SF1">
    <property type="entry name" value="TRNA(ILE)-LYSIDINE SYNTHASE-RELATED"/>
    <property type="match status" value="1"/>
</dbReference>
<reference evidence="10 11" key="1">
    <citation type="submission" date="2018-03" db="EMBL/GenBank/DDBJ databases">
        <title>Marinobacter brunus sp. nov., a marine bacterium of Gamma-proteobacteria isolated from the surface seawater of the South China Sea.</title>
        <authorList>
            <person name="Cheng H."/>
            <person name="Wu Y.-H."/>
            <person name="Xamxidin M."/>
            <person name="Xu X.-W."/>
        </authorList>
    </citation>
    <scope>NUCLEOTIDE SEQUENCE [LARGE SCALE GENOMIC DNA]</scope>
    <source>
        <strain evidence="10 11">NH169-3</strain>
    </source>
</reference>
<evidence type="ECO:0000256" key="3">
    <source>
        <dbReference type="ARBA" id="ARBA00022598"/>
    </source>
</evidence>
<dbReference type="Pfam" id="PF01171">
    <property type="entry name" value="ATP_bind_3"/>
    <property type="match status" value="1"/>
</dbReference>
<evidence type="ECO:0000259" key="9">
    <source>
        <dbReference type="SMART" id="SM00977"/>
    </source>
</evidence>
<dbReference type="InterPro" id="IPR011063">
    <property type="entry name" value="TilS/TtcA_N"/>
</dbReference>
<dbReference type="Pfam" id="PF11734">
    <property type="entry name" value="TilS_C"/>
    <property type="match status" value="1"/>
</dbReference>
<dbReference type="Gene3D" id="3.40.50.620">
    <property type="entry name" value="HUPs"/>
    <property type="match status" value="1"/>
</dbReference>
<dbReference type="Pfam" id="PF09179">
    <property type="entry name" value="TilS"/>
    <property type="match status" value="1"/>
</dbReference>
<comment type="domain">
    <text evidence="8">The N-terminal region contains the highly conserved SGGXDS motif, predicted to be a P-loop motif involved in ATP binding.</text>
</comment>
<evidence type="ECO:0000256" key="6">
    <source>
        <dbReference type="ARBA" id="ARBA00022840"/>
    </source>
</evidence>
<comment type="catalytic activity">
    <reaction evidence="7 8">
        <text>cytidine(34) in tRNA(Ile2) + L-lysine + ATP = lysidine(34) in tRNA(Ile2) + AMP + diphosphate + H(+)</text>
        <dbReference type="Rhea" id="RHEA:43744"/>
        <dbReference type="Rhea" id="RHEA-COMP:10625"/>
        <dbReference type="Rhea" id="RHEA-COMP:10670"/>
        <dbReference type="ChEBI" id="CHEBI:15378"/>
        <dbReference type="ChEBI" id="CHEBI:30616"/>
        <dbReference type="ChEBI" id="CHEBI:32551"/>
        <dbReference type="ChEBI" id="CHEBI:33019"/>
        <dbReference type="ChEBI" id="CHEBI:82748"/>
        <dbReference type="ChEBI" id="CHEBI:83665"/>
        <dbReference type="ChEBI" id="CHEBI:456215"/>
        <dbReference type="EC" id="6.3.4.19"/>
    </reaction>
</comment>
<dbReference type="SUPFAM" id="SSF52402">
    <property type="entry name" value="Adenine nucleotide alpha hydrolases-like"/>
    <property type="match status" value="1"/>
</dbReference>
<dbReference type="AlphaFoldDB" id="A0A2T1K5C0"/>
<keyword evidence="2 8" id="KW-0963">Cytoplasm</keyword>
<dbReference type="EC" id="6.3.4.19" evidence="8"/>
<dbReference type="PANTHER" id="PTHR43033">
    <property type="entry name" value="TRNA(ILE)-LYSIDINE SYNTHASE-RELATED"/>
    <property type="match status" value="1"/>
</dbReference>
<evidence type="ECO:0000256" key="4">
    <source>
        <dbReference type="ARBA" id="ARBA00022694"/>
    </source>
</evidence>
<keyword evidence="5 8" id="KW-0547">Nucleotide-binding</keyword>
<comment type="subcellular location">
    <subcellularLocation>
        <location evidence="1 8">Cytoplasm</location>
    </subcellularLocation>
</comment>
<dbReference type="InterPro" id="IPR014729">
    <property type="entry name" value="Rossmann-like_a/b/a_fold"/>
</dbReference>
<dbReference type="NCBIfam" id="TIGR02433">
    <property type="entry name" value="lysidine_TilS_C"/>
    <property type="match status" value="1"/>
</dbReference>
<sequence length="445" mass="49511">MTAGGKAAPGDSWPEDLLGPLRNLPAHRKLWVALSGGLDSSLLLHVVAERHPDVTALHINHQLQPNHLQTEQACRALCVHLGVPLEVRRVSVVPGRGGLELAARDARYQAFHELLQTDDLLLMAHHADDQAETVVFRLLRGTGVNGLGGMPVSRPLGAGALWRPWLGVARERLFQVATERGVSWVEDPSNQSDVHDRNYLRLEVMSGLKQRWPGLLQRIARSARACAESEQLNRRLAELQWQSCSDDRGRIELPRFASLGALERVNLVRWWIAHRGFPVPGLARWEQVLGELIEAAPDKLPELQGEGFAIRRYRQHLYLVPDFQVPETPCLLEPDTPLCWGSSGWVLMLTPGPEWAGQACPEIRVSTRQGGERLRLADGQPSRVLKTWLQEQGVPPWERAALPLAWGPGEGADDLVAVGDLWCSERYSEGAHAAGWRLVVKRDCD</sequence>
<comment type="similarity">
    <text evidence="8">Belongs to the tRNA(Ile)-lysidine synthase family.</text>
</comment>
<dbReference type="HAMAP" id="MF_01161">
    <property type="entry name" value="tRNA_Ile_lys_synt"/>
    <property type="match status" value="1"/>
</dbReference>
<evidence type="ECO:0000256" key="2">
    <source>
        <dbReference type="ARBA" id="ARBA00022490"/>
    </source>
</evidence>
<dbReference type="EMBL" id="PXNP01000103">
    <property type="protein sequence ID" value="PSF05341.1"/>
    <property type="molecule type" value="Genomic_DNA"/>
</dbReference>
<accession>A0A2T1K5C0</accession>
<dbReference type="Proteomes" id="UP000239866">
    <property type="component" value="Unassembled WGS sequence"/>
</dbReference>
<comment type="function">
    <text evidence="8">Ligates lysine onto the cytidine present at position 34 of the AUA codon-specific tRNA(Ile) that contains the anticodon CAU, in an ATP-dependent manner. Cytidine is converted to lysidine, thus changing the amino acid specificity of the tRNA from methionine to isoleucine.</text>
</comment>
<dbReference type="GO" id="GO:0005737">
    <property type="term" value="C:cytoplasm"/>
    <property type="evidence" value="ECO:0007669"/>
    <property type="project" value="UniProtKB-SubCell"/>
</dbReference>
<dbReference type="InterPro" id="IPR015262">
    <property type="entry name" value="tRNA_Ile_lys_synt_subst-bd"/>
</dbReference>
<dbReference type="InterPro" id="IPR012094">
    <property type="entry name" value="tRNA_Ile_lys_synt"/>
</dbReference>
<evidence type="ECO:0000313" key="10">
    <source>
        <dbReference type="EMBL" id="PSF05341.1"/>
    </source>
</evidence>
<proteinExistence type="inferred from homology"/>
<dbReference type="SUPFAM" id="SSF56037">
    <property type="entry name" value="PheT/TilS domain"/>
    <property type="match status" value="1"/>
</dbReference>
<dbReference type="GO" id="GO:0005524">
    <property type="term" value="F:ATP binding"/>
    <property type="evidence" value="ECO:0007669"/>
    <property type="project" value="UniProtKB-UniRule"/>
</dbReference>
<dbReference type="Gene3D" id="1.20.59.20">
    <property type="match status" value="1"/>
</dbReference>
<name>A0A2T1K5C0_9GAMM</name>
<feature type="domain" description="Lysidine-tRNA(Ile) synthetase C-terminal" evidence="9">
    <location>
        <begin position="363"/>
        <end position="440"/>
    </location>
</feature>
<comment type="caution">
    <text evidence="10">The sequence shown here is derived from an EMBL/GenBank/DDBJ whole genome shotgun (WGS) entry which is preliminary data.</text>
</comment>
<keyword evidence="4 8" id="KW-0819">tRNA processing</keyword>
<keyword evidence="3 8" id="KW-0436">Ligase</keyword>